<reference evidence="1" key="1">
    <citation type="journal article" date="2019" name="MBio">
        <title>Virus Genomes from Deep Sea Sediments Expand the Ocean Megavirome and Support Independent Origins of Viral Gigantism.</title>
        <authorList>
            <person name="Backstrom D."/>
            <person name="Yutin N."/>
            <person name="Jorgensen S.L."/>
            <person name="Dharamshi J."/>
            <person name="Homa F."/>
            <person name="Zaremba-Niedwiedzka K."/>
            <person name="Spang A."/>
            <person name="Wolf Y.I."/>
            <person name="Koonin E.V."/>
            <person name="Ettema T.J."/>
        </authorList>
    </citation>
    <scope>NUCLEOTIDE SEQUENCE</scope>
</reference>
<name>A0A481ZC96_9VIRU</name>
<protein>
    <submittedName>
        <fullName evidence="1">Uncharacterized protein</fullName>
    </submittedName>
</protein>
<proteinExistence type="predicted"/>
<gene>
    <name evidence="1" type="ORF">LCPAC404_01110</name>
</gene>
<evidence type="ECO:0000313" key="1">
    <source>
        <dbReference type="EMBL" id="QBK93407.1"/>
    </source>
</evidence>
<sequence>MSSSSLGEFSSSVDTSVDSSVGTFVDSSVGTFVDSSVGTFVDSSVPSVDTFVDSSFSLGTDFSGDSSLSLRTDISEDIEEFGEEERKFISDVIGISPETDEDTEGENEEEMKFSQELLNISETPSSTRVPAIINIPKTVRPSFRSKRKIPQTERRRAPQIIAPRLPQQQPQVEITITDKINELNDLDYILEGMKYKDRWNFLRKQIVTEIWNKGTKASLSELISISSLLINRSMYGCKYSFKVEEFLNTVTKS</sequence>
<accession>A0A481ZC96</accession>
<organism evidence="1">
    <name type="scientific">Pithovirus LCPAC404</name>
    <dbReference type="NCBI Taxonomy" id="2506597"/>
    <lineage>
        <taxon>Viruses</taxon>
        <taxon>Pithoviruses</taxon>
    </lineage>
</organism>
<dbReference type="EMBL" id="MK500595">
    <property type="protein sequence ID" value="QBK93407.1"/>
    <property type="molecule type" value="Genomic_DNA"/>
</dbReference>